<evidence type="ECO:0000256" key="3">
    <source>
        <dbReference type="ARBA" id="ARBA00022777"/>
    </source>
</evidence>
<organism evidence="7 8">
    <name type="scientific">Anopheles culicifacies</name>
    <dbReference type="NCBI Taxonomy" id="139723"/>
    <lineage>
        <taxon>Eukaryota</taxon>
        <taxon>Metazoa</taxon>
        <taxon>Ecdysozoa</taxon>
        <taxon>Arthropoda</taxon>
        <taxon>Hexapoda</taxon>
        <taxon>Insecta</taxon>
        <taxon>Pterygota</taxon>
        <taxon>Neoptera</taxon>
        <taxon>Endopterygota</taxon>
        <taxon>Diptera</taxon>
        <taxon>Nematocera</taxon>
        <taxon>Culicoidea</taxon>
        <taxon>Culicidae</taxon>
        <taxon>Anophelinae</taxon>
        <taxon>Anopheles</taxon>
        <taxon>culicifacies species complex</taxon>
    </lineage>
</organism>
<dbReference type="Proteomes" id="UP000075883">
    <property type="component" value="Unassembled WGS sequence"/>
</dbReference>
<dbReference type="Pfam" id="PF21127">
    <property type="entry name" value="ATG1-like_MIT2"/>
    <property type="match status" value="1"/>
</dbReference>
<evidence type="ECO:0000256" key="2">
    <source>
        <dbReference type="ARBA" id="ARBA00022741"/>
    </source>
</evidence>
<keyword evidence="4" id="KW-0067">ATP-binding</keyword>
<dbReference type="SMART" id="SM00220">
    <property type="entry name" value="S_TKc"/>
    <property type="match status" value="1"/>
</dbReference>
<accession>A0A182MK85</accession>
<dbReference type="SUPFAM" id="SSF56112">
    <property type="entry name" value="Protein kinase-like (PK-like)"/>
    <property type="match status" value="1"/>
</dbReference>
<dbReference type="GO" id="GO:0005524">
    <property type="term" value="F:ATP binding"/>
    <property type="evidence" value="ECO:0007669"/>
    <property type="project" value="UniProtKB-KW"/>
</dbReference>
<dbReference type="FunFam" id="1.10.510.10:FF:000493">
    <property type="entry name" value="serine/threonine-protein kinase unc-51 isoform X2"/>
    <property type="match status" value="1"/>
</dbReference>
<dbReference type="GO" id="GO:0048675">
    <property type="term" value="P:axon extension"/>
    <property type="evidence" value="ECO:0007669"/>
    <property type="project" value="TreeGrafter"/>
</dbReference>
<feature type="domain" description="Protein kinase" evidence="6">
    <location>
        <begin position="1"/>
        <end position="199"/>
    </location>
</feature>
<feature type="compositionally biased region" description="Low complexity" evidence="5">
    <location>
        <begin position="264"/>
        <end position="273"/>
    </location>
</feature>
<feature type="region of interest" description="Disordered" evidence="5">
    <location>
        <begin position="223"/>
        <end position="302"/>
    </location>
</feature>
<evidence type="ECO:0000313" key="8">
    <source>
        <dbReference type="Proteomes" id="UP000075883"/>
    </source>
</evidence>
<dbReference type="PROSITE" id="PS50011">
    <property type="entry name" value="PROTEIN_KINASE_DOM"/>
    <property type="match status" value="1"/>
</dbReference>
<evidence type="ECO:0000256" key="5">
    <source>
        <dbReference type="SAM" id="MobiDB-lite"/>
    </source>
</evidence>
<dbReference type="GO" id="GO:0010508">
    <property type="term" value="P:positive regulation of autophagy"/>
    <property type="evidence" value="ECO:0007669"/>
    <property type="project" value="TreeGrafter"/>
</dbReference>
<dbReference type="VEuPathDB" id="VectorBase:ACUA020298"/>
<dbReference type="GO" id="GO:0004674">
    <property type="term" value="F:protein serine/threonine kinase activity"/>
    <property type="evidence" value="ECO:0007669"/>
    <property type="project" value="InterPro"/>
</dbReference>
<dbReference type="GO" id="GO:0005776">
    <property type="term" value="C:autophagosome"/>
    <property type="evidence" value="ECO:0007669"/>
    <property type="project" value="TreeGrafter"/>
</dbReference>
<keyword evidence="2" id="KW-0547">Nucleotide-binding</keyword>
<dbReference type="PROSITE" id="PS00108">
    <property type="entry name" value="PROTEIN_KINASE_ST"/>
    <property type="match status" value="1"/>
</dbReference>
<dbReference type="Gene3D" id="1.10.510.10">
    <property type="entry name" value="Transferase(Phosphotransferase) domain 1"/>
    <property type="match status" value="1"/>
</dbReference>
<dbReference type="InterPro" id="IPR045269">
    <property type="entry name" value="Atg1-like"/>
</dbReference>
<dbReference type="EMBL" id="AXCM01002626">
    <property type="status" value="NOT_ANNOTATED_CDS"/>
    <property type="molecule type" value="Genomic_DNA"/>
</dbReference>
<keyword evidence="3" id="KW-0418">Kinase</keyword>
<proteinExistence type="predicted"/>
<evidence type="ECO:0000313" key="7">
    <source>
        <dbReference type="EnsemblMetazoa" id="ACUA020298-PA"/>
    </source>
</evidence>
<dbReference type="GO" id="GO:0034045">
    <property type="term" value="C:phagophore assembly site membrane"/>
    <property type="evidence" value="ECO:0007669"/>
    <property type="project" value="TreeGrafter"/>
</dbReference>
<dbReference type="AlphaFoldDB" id="A0A182MK85"/>
<dbReference type="PANTHER" id="PTHR24348:SF22">
    <property type="entry name" value="NON-SPECIFIC SERINE_THREONINE PROTEIN KINASE"/>
    <property type="match status" value="1"/>
</dbReference>
<keyword evidence="1" id="KW-0808">Transferase</keyword>
<dbReference type="InterPro" id="IPR008271">
    <property type="entry name" value="Ser/Thr_kinase_AS"/>
</dbReference>
<evidence type="ECO:0000259" key="6">
    <source>
        <dbReference type="PROSITE" id="PS50011"/>
    </source>
</evidence>
<feature type="region of interest" description="Disordered" evidence="5">
    <location>
        <begin position="316"/>
        <end position="391"/>
    </location>
</feature>
<protein>
    <recommendedName>
        <fullName evidence="6">Protein kinase domain-containing protein</fullName>
    </recommendedName>
</protein>
<dbReference type="STRING" id="139723.A0A182MK85"/>
<dbReference type="GO" id="GO:0061709">
    <property type="term" value="P:reticulophagy"/>
    <property type="evidence" value="ECO:0007669"/>
    <property type="project" value="TreeGrafter"/>
</dbReference>
<evidence type="ECO:0000256" key="1">
    <source>
        <dbReference type="ARBA" id="ARBA00022679"/>
    </source>
</evidence>
<dbReference type="InterPro" id="IPR048941">
    <property type="entry name" value="ATG1-like_MIT2"/>
</dbReference>
<keyword evidence="8" id="KW-1185">Reference proteome</keyword>
<dbReference type="GO" id="GO:0005829">
    <property type="term" value="C:cytosol"/>
    <property type="evidence" value="ECO:0007669"/>
    <property type="project" value="TreeGrafter"/>
</dbReference>
<feature type="compositionally biased region" description="Pro residues" evidence="5">
    <location>
        <begin position="274"/>
        <end position="288"/>
    </location>
</feature>
<dbReference type="GO" id="GO:0000422">
    <property type="term" value="P:autophagy of mitochondrion"/>
    <property type="evidence" value="ECO:0007669"/>
    <property type="project" value="TreeGrafter"/>
</dbReference>
<dbReference type="GO" id="GO:0000045">
    <property type="term" value="P:autophagosome assembly"/>
    <property type="evidence" value="ECO:0007669"/>
    <property type="project" value="TreeGrafter"/>
</dbReference>
<dbReference type="EnsemblMetazoa" id="ACUA020298-RA">
    <property type="protein sequence ID" value="ACUA020298-PA"/>
    <property type="gene ID" value="ACUA020298"/>
</dbReference>
<sequence>MEQANGAQREPDGYCNGGDLADYLAVKGTLSEDTIRLFLGQLANAMKALYQADVVHRDLKPQNILLSHSCGKGLPIPSKITLKIADFGFARFLQDGNMAATLCGSPMYMAPEVIMSLQYDAKADLWSLGTIVFQCLTGKAPFQAHTPQELKMFYERNANLAPKIPSGTSKELTDLLMGLLRRNAKERMNFDTFFNHPFLQRAETPQGQNVPLAEIDDSVATISANNTSNSSPEESDDFVLVPNNIPVDPGHGGSYDKSKPTRVPQPMSQAQASPPRPSTLPISEPKPVPTAARKASRPQAQTPPKVVVKFNNSIPRSEPINMKRSENRGSNCDIRSISPPAVQFAIGTPPSCGRRRSTSGGSLSETPPPPSCWTVSPGSHHSPLRRSGTSSPVMNNALSKLPALGSPTTIMGGMDNNNQHYHHGHPLAARAFTLPELGATGGLQSYLDDHTIDDHPINFHAPELHAETLLDRDHNETLAKLNFVVALTDCILDVADSRCAPLSSMMLADAQPVPPHQPEHCKRAERLVLLVRALHLLSAGMNLASAQIRAGNLKPSNSVKNVLTTMHAKYRSTLIESKKLNSAGLLQRANASNITADKIIFEFALQMCQMAAVDELFDKPAECFPRYQSAQILLHWLAQKSKHPQDKILLSNYKEAVEKRLYILKGQGYIYTTDELS</sequence>
<dbReference type="Pfam" id="PF00069">
    <property type="entry name" value="Pkinase"/>
    <property type="match status" value="1"/>
</dbReference>
<dbReference type="PANTHER" id="PTHR24348">
    <property type="entry name" value="SERINE/THREONINE-PROTEIN KINASE UNC-51-RELATED"/>
    <property type="match status" value="1"/>
</dbReference>
<dbReference type="GO" id="GO:0034727">
    <property type="term" value="P:piecemeal microautophagy of the nucleus"/>
    <property type="evidence" value="ECO:0007669"/>
    <property type="project" value="TreeGrafter"/>
</dbReference>
<reference evidence="8" key="1">
    <citation type="submission" date="2013-09" db="EMBL/GenBank/DDBJ databases">
        <title>The Genome Sequence of Anopheles culicifacies species A.</title>
        <authorList>
            <consortium name="The Broad Institute Genomics Platform"/>
            <person name="Neafsey D.E."/>
            <person name="Besansky N."/>
            <person name="Howell P."/>
            <person name="Walton C."/>
            <person name="Young S.K."/>
            <person name="Zeng Q."/>
            <person name="Gargeya S."/>
            <person name="Fitzgerald M."/>
            <person name="Haas B."/>
            <person name="Abouelleil A."/>
            <person name="Allen A.W."/>
            <person name="Alvarado L."/>
            <person name="Arachchi H.M."/>
            <person name="Berlin A.M."/>
            <person name="Chapman S.B."/>
            <person name="Gainer-Dewar J."/>
            <person name="Goldberg J."/>
            <person name="Griggs A."/>
            <person name="Gujja S."/>
            <person name="Hansen M."/>
            <person name="Howarth C."/>
            <person name="Imamovic A."/>
            <person name="Ireland A."/>
            <person name="Larimer J."/>
            <person name="McCowan C."/>
            <person name="Murphy C."/>
            <person name="Pearson M."/>
            <person name="Poon T.W."/>
            <person name="Priest M."/>
            <person name="Roberts A."/>
            <person name="Saif S."/>
            <person name="Shea T."/>
            <person name="Sisk P."/>
            <person name="Sykes S."/>
            <person name="Wortman J."/>
            <person name="Nusbaum C."/>
            <person name="Birren B."/>
        </authorList>
    </citation>
    <scope>NUCLEOTIDE SEQUENCE [LARGE SCALE GENOMIC DNA]</scope>
    <source>
        <strain evidence="8">A-37</strain>
    </source>
</reference>
<evidence type="ECO:0000256" key="4">
    <source>
        <dbReference type="ARBA" id="ARBA00022840"/>
    </source>
</evidence>
<reference evidence="7" key="2">
    <citation type="submission" date="2020-05" db="UniProtKB">
        <authorList>
            <consortium name="EnsemblMetazoa"/>
        </authorList>
    </citation>
    <scope>IDENTIFICATION</scope>
    <source>
        <strain evidence="7">A-37</strain>
    </source>
</reference>
<dbReference type="InterPro" id="IPR011009">
    <property type="entry name" value="Kinase-like_dom_sf"/>
</dbReference>
<dbReference type="InterPro" id="IPR000719">
    <property type="entry name" value="Prot_kinase_dom"/>
</dbReference>
<name>A0A182MK85_9DIPT</name>
<dbReference type="GO" id="GO:0042594">
    <property type="term" value="P:response to starvation"/>
    <property type="evidence" value="ECO:0007669"/>
    <property type="project" value="TreeGrafter"/>
</dbReference>